<organism evidence="1 2">
    <name type="scientific">Virgibacillus chiguensis</name>
    <dbReference type="NCBI Taxonomy" id="411959"/>
    <lineage>
        <taxon>Bacteria</taxon>
        <taxon>Bacillati</taxon>
        <taxon>Bacillota</taxon>
        <taxon>Bacilli</taxon>
        <taxon>Bacillales</taxon>
        <taxon>Bacillaceae</taxon>
        <taxon>Virgibacillus</taxon>
    </lineage>
</organism>
<dbReference type="RefSeq" id="WP_073013468.1">
    <property type="nucleotide sequence ID" value="NZ_FQXD01000033.1"/>
</dbReference>
<evidence type="ECO:0000313" key="2">
    <source>
        <dbReference type="Proteomes" id="UP000184079"/>
    </source>
</evidence>
<evidence type="ECO:0000313" key="1">
    <source>
        <dbReference type="EMBL" id="SHI02211.1"/>
    </source>
</evidence>
<keyword evidence="2" id="KW-1185">Reference proteome</keyword>
<evidence type="ECO:0008006" key="3">
    <source>
        <dbReference type="Google" id="ProtNLM"/>
    </source>
</evidence>
<proteinExistence type="predicted"/>
<name>A0A1M5XQW5_9BACI</name>
<sequence>MSVKIRGLNKLLDELETKLGKQGMQRISDKALINAANEFVRVLKSEFQSFRDTGASIDEITITGPLWEQGTRTIKIHWTGPKGRYRIIHLNEWGTVKNPNPRGKGAVARAMKNSEKAYRDAVRKAIKGGL</sequence>
<dbReference type="OrthoDB" id="2242464at2"/>
<accession>A0A1M5XQW5</accession>
<dbReference type="AlphaFoldDB" id="A0A1M5XQW5"/>
<dbReference type="EMBL" id="FQXD01000033">
    <property type="protein sequence ID" value="SHI02211.1"/>
    <property type="molecule type" value="Genomic_DNA"/>
</dbReference>
<gene>
    <name evidence="1" type="ORF">SAMN05421807_1337</name>
</gene>
<reference evidence="2" key="1">
    <citation type="submission" date="2016-11" db="EMBL/GenBank/DDBJ databases">
        <authorList>
            <person name="Varghese N."/>
            <person name="Submissions S."/>
        </authorList>
    </citation>
    <scope>NUCLEOTIDE SEQUENCE [LARGE SCALE GENOMIC DNA]</scope>
    <source>
        <strain evidence="2">CGMCC 1.6496</strain>
    </source>
</reference>
<dbReference type="Proteomes" id="UP000184079">
    <property type="component" value="Unassembled WGS sequence"/>
</dbReference>
<protein>
    <recommendedName>
        <fullName evidence="3">Phage protein, HK97 gp10 family</fullName>
    </recommendedName>
</protein>